<proteinExistence type="inferred from homology"/>
<dbReference type="GO" id="GO:0006417">
    <property type="term" value="P:regulation of translation"/>
    <property type="evidence" value="ECO:0007669"/>
    <property type="project" value="UniProtKB-UniRule"/>
</dbReference>
<dbReference type="GO" id="GO:0008270">
    <property type="term" value="F:zinc ion binding"/>
    <property type="evidence" value="ECO:0007669"/>
    <property type="project" value="UniProtKB-KW"/>
</dbReference>
<evidence type="ECO:0000313" key="3">
    <source>
        <dbReference type="EMBL" id="KAJ1351594.1"/>
    </source>
</evidence>
<reference evidence="3" key="1">
    <citation type="submission" date="2021-06" db="EMBL/GenBank/DDBJ databases">
        <title>Parelaphostrongylus tenuis whole genome reference sequence.</title>
        <authorList>
            <person name="Garwood T.J."/>
            <person name="Larsen P.A."/>
            <person name="Fountain-Jones N.M."/>
            <person name="Garbe J.R."/>
            <person name="Macchietto M.G."/>
            <person name="Kania S.A."/>
            <person name="Gerhold R.W."/>
            <person name="Richards J.E."/>
            <person name="Wolf T.M."/>
        </authorList>
    </citation>
    <scope>NUCLEOTIDE SEQUENCE</scope>
    <source>
        <strain evidence="3">MNPRO001-30</strain>
        <tissue evidence="3">Meninges</tissue>
    </source>
</reference>
<evidence type="ECO:0000256" key="1">
    <source>
        <dbReference type="PROSITE-ProRule" id="PRU00855"/>
    </source>
</evidence>
<keyword evidence="1" id="KW-0694">RNA-binding</keyword>
<keyword evidence="1" id="KW-0810">Translation regulation</keyword>
<dbReference type="InterPro" id="IPR024161">
    <property type="entry name" value="Znf_nanos-typ"/>
</dbReference>
<keyword evidence="4" id="KW-1185">Reference proteome</keyword>
<dbReference type="EMBL" id="JAHQIW010001140">
    <property type="protein sequence ID" value="KAJ1351594.1"/>
    <property type="molecule type" value="Genomic_DNA"/>
</dbReference>
<sequence>MWRLHNVKKRGIVECLHLFAYTCTYYGVTKESAHTEGYCPRKHGRHNNKYTIDDFRKLLACRKSKSIADSATAKASMVNL</sequence>
<dbReference type="Proteomes" id="UP001196413">
    <property type="component" value="Unassembled WGS sequence"/>
</dbReference>
<comment type="similarity">
    <text evidence="1">Belongs to the nanos family.</text>
</comment>
<organism evidence="3 4">
    <name type="scientific">Parelaphostrongylus tenuis</name>
    <name type="common">Meningeal worm</name>
    <dbReference type="NCBI Taxonomy" id="148309"/>
    <lineage>
        <taxon>Eukaryota</taxon>
        <taxon>Metazoa</taxon>
        <taxon>Ecdysozoa</taxon>
        <taxon>Nematoda</taxon>
        <taxon>Chromadorea</taxon>
        <taxon>Rhabditida</taxon>
        <taxon>Rhabditina</taxon>
        <taxon>Rhabditomorpha</taxon>
        <taxon>Strongyloidea</taxon>
        <taxon>Metastrongylidae</taxon>
        <taxon>Parelaphostrongylus</taxon>
    </lineage>
</organism>
<keyword evidence="1" id="KW-0863">Zinc-finger</keyword>
<evidence type="ECO:0000313" key="4">
    <source>
        <dbReference type="Proteomes" id="UP001196413"/>
    </source>
</evidence>
<dbReference type="Gene3D" id="4.10.60.30">
    <property type="entry name" value="Nanos, RNA-binding domain"/>
    <property type="match status" value="1"/>
</dbReference>
<gene>
    <name evidence="3" type="ORF">KIN20_007675</name>
</gene>
<dbReference type="Pfam" id="PF05741">
    <property type="entry name" value="zf-nanos"/>
    <property type="match status" value="1"/>
</dbReference>
<keyword evidence="1" id="KW-0479">Metal-binding</keyword>
<keyword evidence="1" id="KW-0862">Zinc</keyword>
<dbReference type="PROSITE" id="PS51522">
    <property type="entry name" value="ZF_NANOS"/>
    <property type="match status" value="1"/>
</dbReference>
<accession>A0AAD5QJC3</accession>
<protein>
    <recommendedName>
        <fullName evidence="2">Nanos-type domain-containing protein</fullName>
    </recommendedName>
</protein>
<dbReference type="AlphaFoldDB" id="A0AAD5QJC3"/>
<dbReference type="InterPro" id="IPR038129">
    <property type="entry name" value="Nanos_sf"/>
</dbReference>
<dbReference type="GO" id="GO:0003723">
    <property type="term" value="F:RNA binding"/>
    <property type="evidence" value="ECO:0007669"/>
    <property type="project" value="UniProtKB-UniRule"/>
</dbReference>
<name>A0AAD5QJC3_PARTN</name>
<comment type="caution">
    <text evidence="3">The sequence shown here is derived from an EMBL/GenBank/DDBJ whole genome shotgun (WGS) entry which is preliminary data.</text>
</comment>
<feature type="domain" description="Nanos-type" evidence="2">
    <location>
        <begin position="1"/>
        <end position="41"/>
    </location>
</feature>
<evidence type="ECO:0000259" key="2">
    <source>
        <dbReference type="PROSITE" id="PS51522"/>
    </source>
</evidence>